<dbReference type="Proteomes" id="UP000887013">
    <property type="component" value="Unassembled WGS sequence"/>
</dbReference>
<evidence type="ECO:0000256" key="1">
    <source>
        <dbReference type="SAM" id="MobiDB-lite"/>
    </source>
</evidence>
<accession>A0A8X6QAY4</accession>
<reference evidence="2" key="1">
    <citation type="submission" date="2020-08" db="EMBL/GenBank/DDBJ databases">
        <title>Multicomponent nature underlies the extraordinary mechanical properties of spider dragline silk.</title>
        <authorList>
            <person name="Kono N."/>
            <person name="Nakamura H."/>
            <person name="Mori M."/>
            <person name="Yoshida Y."/>
            <person name="Ohtoshi R."/>
            <person name="Malay A.D."/>
            <person name="Moran D.A.P."/>
            <person name="Tomita M."/>
            <person name="Numata K."/>
            <person name="Arakawa K."/>
        </authorList>
    </citation>
    <scope>NUCLEOTIDE SEQUENCE</scope>
</reference>
<feature type="region of interest" description="Disordered" evidence="1">
    <location>
        <begin position="139"/>
        <end position="186"/>
    </location>
</feature>
<evidence type="ECO:0000313" key="2">
    <source>
        <dbReference type="EMBL" id="GFU08609.1"/>
    </source>
</evidence>
<dbReference type="AlphaFoldDB" id="A0A8X6QAY4"/>
<name>A0A8X6QAY4_NEPPI</name>
<evidence type="ECO:0000313" key="3">
    <source>
        <dbReference type="Proteomes" id="UP000887013"/>
    </source>
</evidence>
<comment type="caution">
    <text evidence="2">The sequence shown here is derived from an EMBL/GenBank/DDBJ whole genome shotgun (WGS) entry which is preliminary data.</text>
</comment>
<gene>
    <name evidence="2" type="ORF">NPIL_287851</name>
</gene>
<organism evidence="2 3">
    <name type="scientific">Nephila pilipes</name>
    <name type="common">Giant wood spider</name>
    <name type="synonym">Nephila maculata</name>
    <dbReference type="NCBI Taxonomy" id="299642"/>
    <lineage>
        <taxon>Eukaryota</taxon>
        <taxon>Metazoa</taxon>
        <taxon>Ecdysozoa</taxon>
        <taxon>Arthropoda</taxon>
        <taxon>Chelicerata</taxon>
        <taxon>Arachnida</taxon>
        <taxon>Araneae</taxon>
        <taxon>Araneomorphae</taxon>
        <taxon>Entelegynae</taxon>
        <taxon>Araneoidea</taxon>
        <taxon>Nephilidae</taxon>
        <taxon>Nephila</taxon>
    </lineage>
</organism>
<protein>
    <submittedName>
        <fullName evidence="2">Uncharacterized protein</fullName>
    </submittedName>
</protein>
<keyword evidence="3" id="KW-1185">Reference proteome</keyword>
<sequence>MLSGTPSFSLCLIPTSNAAAIDNTLTGLTKNEEKVSEEHQDSLCNSPQKENVDRRFSKLNNFSESTSRADQNCMSSAENHTIEEMKAGVNLRGATQYPREVWKKIKIARVQDHFQDLYQCTPTHGSNRNQKLQHSLKILYTKPDSRTDRESPSPARWGRRSLPGTPAETSSHSDERHHPYSHLYGS</sequence>
<proteinExistence type="predicted"/>
<dbReference type="EMBL" id="BMAW01077885">
    <property type="protein sequence ID" value="GFU08609.1"/>
    <property type="molecule type" value="Genomic_DNA"/>
</dbReference>